<evidence type="ECO:0000256" key="3">
    <source>
        <dbReference type="ARBA" id="ARBA00022722"/>
    </source>
</evidence>
<dbReference type="PROSITE" id="PS50158">
    <property type="entry name" value="ZF_CCHC"/>
    <property type="match status" value="1"/>
</dbReference>
<feature type="compositionally biased region" description="Polar residues" evidence="8">
    <location>
        <begin position="53"/>
        <end position="62"/>
    </location>
</feature>
<feature type="domain" description="CCHC-type" evidence="9">
    <location>
        <begin position="370"/>
        <end position="385"/>
    </location>
</feature>
<evidence type="ECO:0000256" key="6">
    <source>
        <dbReference type="ARBA" id="ARBA00022918"/>
    </source>
</evidence>
<evidence type="ECO:0008006" key="13">
    <source>
        <dbReference type="Google" id="ProtNLM"/>
    </source>
</evidence>
<keyword evidence="2" id="KW-0548">Nucleotidyltransferase</keyword>
<dbReference type="FunFam" id="1.10.340.70:FF:000001">
    <property type="entry name" value="Retrovirus-related Pol polyprotein from transposon gypsy-like Protein"/>
    <property type="match status" value="1"/>
</dbReference>
<reference evidence="11 12" key="1">
    <citation type="submission" date="2020-06" db="EMBL/GenBank/DDBJ databases">
        <authorList>
            <person name="Li R."/>
            <person name="Bekaert M."/>
        </authorList>
    </citation>
    <scope>NUCLEOTIDE SEQUENCE [LARGE SCALE GENOMIC DNA]</scope>
    <source>
        <strain evidence="12">wild</strain>
    </source>
</reference>
<dbReference type="SUPFAM" id="SSF57756">
    <property type="entry name" value="Retrovirus zinc finger-like domains"/>
    <property type="match status" value="1"/>
</dbReference>
<dbReference type="SUPFAM" id="SSF53098">
    <property type="entry name" value="Ribonuclease H-like"/>
    <property type="match status" value="1"/>
</dbReference>
<feature type="region of interest" description="Disordered" evidence="8">
    <location>
        <begin position="293"/>
        <end position="312"/>
    </location>
</feature>
<keyword evidence="1" id="KW-0808">Transferase</keyword>
<dbReference type="InterPro" id="IPR054465">
    <property type="entry name" value="Integrase_p58-like_C"/>
</dbReference>
<dbReference type="GO" id="GO:0003676">
    <property type="term" value="F:nucleic acid binding"/>
    <property type="evidence" value="ECO:0007669"/>
    <property type="project" value="InterPro"/>
</dbReference>
<organism evidence="11 12">
    <name type="scientific">Mytilus coruscus</name>
    <name type="common">Sea mussel</name>
    <dbReference type="NCBI Taxonomy" id="42192"/>
    <lineage>
        <taxon>Eukaryota</taxon>
        <taxon>Metazoa</taxon>
        <taxon>Spiralia</taxon>
        <taxon>Lophotrochozoa</taxon>
        <taxon>Mollusca</taxon>
        <taxon>Bivalvia</taxon>
        <taxon>Autobranchia</taxon>
        <taxon>Pteriomorphia</taxon>
        <taxon>Mytilida</taxon>
        <taxon>Mytiloidea</taxon>
        <taxon>Mytilidae</taxon>
        <taxon>Mytilinae</taxon>
        <taxon>Mytilus</taxon>
    </lineage>
</organism>
<dbReference type="Proteomes" id="UP000507470">
    <property type="component" value="Unassembled WGS sequence"/>
</dbReference>
<dbReference type="PROSITE" id="PS50994">
    <property type="entry name" value="INTEGRASE"/>
    <property type="match status" value="1"/>
</dbReference>
<dbReference type="Pfam" id="PF00098">
    <property type="entry name" value="zf-CCHC"/>
    <property type="match status" value="1"/>
</dbReference>
<evidence type="ECO:0000256" key="8">
    <source>
        <dbReference type="SAM" id="MobiDB-lite"/>
    </source>
</evidence>
<evidence type="ECO:0000259" key="10">
    <source>
        <dbReference type="PROSITE" id="PS50994"/>
    </source>
</evidence>
<sequence>MSNIDDQIAEISRQIQSLSESTIQHGQGFISSTPRGQGVRPKVVENKEHDSGVVTTGPSLSTPVGLAMGDTLPLPDRDIITNPQVNNRKSIGQDKIQNINPKQESKQNQSTAHTVSSGSNDVKIKPSKYDGLTPWMDYLSHFEMCALVNMWSEHQKGLYLAVSLIGQAQAVLGDLPKEKKQIFSDLVFALEERFAPSSQTELYRVQFKERRQKASETLPELGQSIRRLSNLAYPTAPLELRDTLAKEQFLDALVDSEMRLRIKQSRPKGLNDTIRLAVELEAYNKAESRTMKSMGHLRQTTSDERTEASNSPETVVSMENMATWMQTIENNLQSLTKDMMTLKDLNSQRKFQPRGETNNTQSNRKRGGPCFSCGKIGHFARNCPNNIKKQSTRGGHTKGPDTDGSVKTLKSGDKAANKDKGAVISASEDAGMFVELLIHDILVKFVVDTGATLTLVSTKVYDLIPDLYRPHLSATKSQIKSACGNYLNLRGKGNFKLDFGTERFTSEAVVTELQVDGILGLDFMKKNNCLVDVSENIFHIDNLSVPLIFQGTLGCFRVVSTESVTIPARSEIVVSGKVCLTEGQTLPTNDVLVEASENKGKDYILTARSLVKSNDSIPVRLMNVENEAKTIFPGTTIAQMCEISHVAKSLPSQNDGQNKKGLRSDLHDLLNRTSDKLSRSEKQKVKSLVQEYESLFAETDADLGKTSLVKHEIETGNARPFKEPPRRTPFHLSKVVNDNIDKMLENRVIEPSHSPWAAGTQHRNADALSRIPCKQCGYTLDWQSKTSSDCHKTEESQVKIVTSQMPDHVTDLTLTDIQSNDPDLKLVKQWLTDGQRPLYNEVSGKGFFIRSLWSQFNSLELKDELVFRHFYDNERKVVKLQAVIPLSERKQVLHYCHDAKYAGHLGMRKTLEKIRQSYYWPGLQADVRAYVAGCDKCAMRKTPTKKKRAPMAIVETSSPMERLATDILGELPETENGNRYILVVSDYYTKWTESFPMPNIEASTVVKIIVEEVIARFGVPSWIHSDQGRQYESRLFQEVCKVLDIKKTRTTPYHPQSDGMVERFNKTLVTMLSAYVQEHQRDWDKYIPFVMMAYRASEHDTTGQTPNRLMFGRESTTPLDILYEMPPSIKGIPQHKWAWELKERLEDAHSFVRQRMPGEMRRQKRYHDLKLSYESFRSGDQVYVYFPVRKTGKSPKLTCFWRGPFTILEKSGDLTYKVDCGIRGTPQIIHVDRIKLKHKQVLRGEMYEDIDNPQVTEPREIDIFDNVIDQDDRIEIEEESGRRERKRPVWMADYILD</sequence>
<evidence type="ECO:0000256" key="5">
    <source>
        <dbReference type="ARBA" id="ARBA00022801"/>
    </source>
</evidence>
<dbReference type="InterPro" id="IPR001584">
    <property type="entry name" value="Integrase_cat-core"/>
</dbReference>
<evidence type="ECO:0000313" key="11">
    <source>
        <dbReference type="EMBL" id="CAC5402036.1"/>
    </source>
</evidence>
<keyword evidence="4" id="KW-0255">Endonuclease</keyword>
<feature type="compositionally biased region" description="Polar residues" evidence="8">
    <location>
        <begin position="81"/>
        <end position="120"/>
    </location>
</feature>
<keyword evidence="5" id="KW-0378">Hydrolase</keyword>
<dbReference type="Gene3D" id="3.30.420.10">
    <property type="entry name" value="Ribonuclease H-like superfamily/Ribonuclease H"/>
    <property type="match status" value="1"/>
</dbReference>
<evidence type="ECO:0000259" key="9">
    <source>
        <dbReference type="PROSITE" id="PS50158"/>
    </source>
</evidence>
<dbReference type="GO" id="GO:0004190">
    <property type="term" value="F:aspartic-type endopeptidase activity"/>
    <property type="evidence" value="ECO:0007669"/>
    <property type="project" value="InterPro"/>
</dbReference>
<dbReference type="Gene3D" id="3.10.10.10">
    <property type="entry name" value="HIV Type 1 Reverse Transcriptase, subunit A, domain 1"/>
    <property type="match status" value="1"/>
</dbReference>
<dbReference type="GO" id="GO:0006508">
    <property type="term" value="P:proteolysis"/>
    <property type="evidence" value="ECO:0007669"/>
    <property type="project" value="InterPro"/>
</dbReference>
<dbReference type="InterPro" id="IPR001878">
    <property type="entry name" value="Znf_CCHC"/>
</dbReference>
<keyword evidence="7" id="KW-0863">Zinc-finger</keyword>
<dbReference type="Gene3D" id="1.10.340.70">
    <property type="match status" value="1"/>
</dbReference>
<dbReference type="SUPFAM" id="SSF50630">
    <property type="entry name" value="Acid proteases"/>
    <property type="match status" value="1"/>
</dbReference>
<evidence type="ECO:0000313" key="12">
    <source>
        <dbReference type="Proteomes" id="UP000507470"/>
    </source>
</evidence>
<keyword evidence="6" id="KW-0695">RNA-directed DNA polymerase</keyword>
<keyword evidence="7" id="KW-0479">Metal-binding</keyword>
<dbReference type="InterPro" id="IPR036397">
    <property type="entry name" value="RNaseH_sf"/>
</dbReference>
<dbReference type="InterPro" id="IPR041588">
    <property type="entry name" value="Integrase_H2C2"/>
</dbReference>
<dbReference type="OrthoDB" id="6168762at2759"/>
<evidence type="ECO:0000256" key="1">
    <source>
        <dbReference type="ARBA" id="ARBA00022679"/>
    </source>
</evidence>
<dbReference type="Pfam" id="PF22938">
    <property type="entry name" value="Integrase_p58_C"/>
    <property type="match status" value="1"/>
</dbReference>
<dbReference type="Gene3D" id="4.10.60.10">
    <property type="entry name" value="Zinc finger, CCHC-type"/>
    <property type="match status" value="1"/>
</dbReference>
<dbReference type="EMBL" id="CACVKT020006488">
    <property type="protein sequence ID" value="CAC5402036.1"/>
    <property type="molecule type" value="Genomic_DNA"/>
</dbReference>
<feature type="compositionally biased region" description="Polar residues" evidence="8">
    <location>
        <begin position="384"/>
        <end position="394"/>
    </location>
</feature>
<dbReference type="InterPro" id="IPR036875">
    <property type="entry name" value="Znf_CCHC_sf"/>
</dbReference>
<dbReference type="GO" id="GO:0003964">
    <property type="term" value="F:RNA-directed DNA polymerase activity"/>
    <property type="evidence" value="ECO:0007669"/>
    <property type="project" value="UniProtKB-KW"/>
</dbReference>
<feature type="compositionally biased region" description="Basic and acidic residues" evidence="8">
    <location>
        <begin position="42"/>
        <end position="51"/>
    </location>
</feature>
<dbReference type="GO" id="GO:0008270">
    <property type="term" value="F:zinc ion binding"/>
    <property type="evidence" value="ECO:0007669"/>
    <property type="project" value="UniProtKB-KW"/>
</dbReference>
<evidence type="ECO:0000256" key="2">
    <source>
        <dbReference type="ARBA" id="ARBA00022695"/>
    </source>
</evidence>
<dbReference type="InterPro" id="IPR043502">
    <property type="entry name" value="DNA/RNA_pol_sf"/>
</dbReference>
<dbReference type="Pfam" id="PF17921">
    <property type="entry name" value="Integrase_H2C2"/>
    <property type="match status" value="1"/>
</dbReference>
<dbReference type="Pfam" id="PF00665">
    <property type="entry name" value="rve"/>
    <property type="match status" value="1"/>
</dbReference>
<feature type="region of interest" description="Disordered" evidence="8">
    <location>
        <begin position="19"/>
        <end position="123"/>
    </location>
</feature>
<gene>
    <name evidence="11" type="ORF">MCOR_36043</name>
</gene>
<dbReference type="SMART" id="SM00343">
    <property type="entry name" value="ZnF_C2HC"/>
    <property type="match status" value="1"/>
</dbReference>
<dbReference type="GO" id="GO:0004519">
    <property type="term" value="F:endonuclease activity"/>
    <property type="evidence" value="ECO:0007669"/>
    <property type="project" value="UniProtKB-KW"/>
</dbReference>
<evidence type="ECO:0000256" key="4">
    <source>
        <dbReference type="ARBA" id="ARBA00022759"/>
    </source>
</evidence>
<dbReference type="PROSITE" id="PS00141">
    <property type="entry name" value="ASP_PROTEASE"/>
    <property type="match status" value="1"/>
</dbReference>
<dbReference type="Gene3D" id="2.40.70.10">
    <property type="entry name" value="Acid Proteases"/>
    <property type="match status" value="1"/>
</dbReference>
<dbReference type="InterPro" id="IPR021109">
    <property type="entry name" value="Peptidase_aspartic_dom_sf"/>
</dbReference>
<dbReference type="SUPFAM" id="SSF56672">
    <property type="entry name" value="DNA/RNA polymerases"/>
    <property type="match status" value="1"/>
</dbReference>
<feature type="compositionally biased region" description="Polar residues" evidence="8">
    <location>
        <begin position="19"/>
        <end position="35"/>
    </location>
</feature>
<dbReference type="GO" id="GO:0015074">
    <property type="term" value="P:DNA integration"/>
    <property type="evidence" value="ECO:0007669"/>
    <property type="project" value="InterPro"/>
</dbReference>
<dbReference type="PANTHER" id="PTHR37984">
    <property type="entry name" value="PROTEIN CBG26694"/>
    <property type="match status" value="1"/>
</dbReference>
<feature type="region of interest" description="Disordered" evidence="8">
    <location>
        <begin position="384"/>
        <end position="413"/>
    </location>
</feature>
<name>A0A6J8D2C6_MYTCO</name>
<proteinExistence type="predicted"/>
<protein>
    <recommendedName>
        <fullName evidence="13">Integrase catalytic domain-containing protein</fullName>
    </recommendedName>
</protein>
<keyword evidence="7" id="KW-0862">Zinc</keyword>
<feature type="region of interest" description="Disordered" evidence="8">
    <location>
        <begin position="346"/>
        <end position="367"/>
    </location>
</feature>
<accession>A0A6J8D2C6</accession>
<dbReference type="InterPro" id="IPR050951">
    <property type="entry name" value="Retrovirus_Pol_polyprotein"/>
</dbReference>
<dbReference type="InterPro" id="IPR001969">
    <property type="entry name" value="Aspartic_peptidase_AS"/>
</dbReference>
<feature type="domain" description="Integrase catalytic" evidence="10">
    <location>
        <begin position="955"/>
        <end position="1114"/>
    </location>
</feature>
<evidence type="ECO:0000256" key="7">
    <source>
        <dbReference type="PROSITE-ProRule" id="PRU00047"/>
    </source>
</evidence>
<feature type="compositionally biased region" description="Polar residues" evidence="8">
    <location>
        <begin position="346"/>
        <end position="362"/>
    </location>
</feature>
<keyword evidence="3" id="KW-0540">Nuclease</keyword>
<dbReference type="InterPro" id="IPR012337">
    <property type="entry name" value="RNaseH-like_sf"/>
</dbReference>
<keyword evidence="12" id="KW-1185">Reference proteome</keyword>
<dbReference type="PANTHER" id="PTHR37984:SF15">
    <property type="entry name" value="INTEGRASE CATALYTIC DOMAIN-CONTAINING PROTEIN"/>
    <property type="match status" value="1"/>
</dbReference>
<dbReference type="FunFam" id="3.30.420.10:FF:000032">
    <property type="entry name" value="Retrovirus-related Pol polyprotein from transposon 297-like Protein"/>
    <property type="match status" value="1"/>
</dbReference>